<protein>
    <recommendedName>
        <fullName evidence="2">MJ1316 RNA cyclic group end recognition domain-containing protein</fullName>
    </recommendedName>
</protein>
<evidence type="ECO:0000313" key="4">
    <source>
        <dbReference type="Proteomes" id="UP000578531"/>
    </source>
</evidence>
<reference evidence="3 4" key="1">
    <citation type="journal article" date="2020" name="Genomics">
        <title>Complete, high-quality genomes from long-read metagenomic sequencing of two wolf lichen thalli reveals enigmatic genome architecture.</title>
        <authorList>
            <person name="McKenzie S.K."/>
            <person name="Walston R.F."/>
            <person name="Allen J.L."/>
        </authorList>
    </citation>
    <scope>NUCLEOTIDE SEQUENCE [LARGE SCALE GENOMIC DNA]</scope>
    <source>
        <strain evidence="3">WasteWater2</strain>
    </source>
</reference>
<organism evidence="3 4">
    <name type="scientific">Letharia columbiana</name>
    <dbReference type="NCBI Taxonomy" id="112416"/>
    <lineage>
        <taxon>Eukaryota</taxon>
        <taxon>Fungi</taxon>
        <taxon>Dikarya</taxon>
        <taxon>Ascomycota</taxon>
        <taxon>Pezizomycotina</taxon>
        <taxon>Lecanoromycetes</taxon>
        <taxon>OSLEUM clade</taxon>
        <taxon>Lecanoromycetidae</taxon>
        <taxon>Lecanorales</taxon>
        <taxon>Lecanorineae</taxon>
        <taxon>Parmeliaceae</taxon>
        <taxon>Letharia</taxon>
    </lineage>
</organism>
<keyword evidence="4" id="KW-1185">Reference proteome</keyword>
<dbReference type="PANTHER" id="PTHR46729">
    <property type="entry name" value="LEUKOCYTE RECEPTOR CLUSTER MEMBER 9"/>
    <property type="match status" value="1"/>
</dbReference>
<sequence>MAPTKTSHALEDPDFSLFSMHPPSSLEASEDMIPLHPSAAEHASANDSDSPSSDSSPSPSRKPTTSRSRAKKARKAAHRNQNSKPSLRPAKDVLSRIRHDPSLHESDFVVGYIDRHAPEMMEMDVAAWKGGVADVTDEEWIPQHRIMYFRKKGDGEGRRVWDRATRLDRLFGSGVALVPALEEVREGKKPKEDEVGVATTDESEDGGNAHVMSENDSS</sequence>
<proteinExistence type="predicted"/>
<evidence type="ECO:0000313" key="3">
    <source>
        <dbReference type="EMBL" id="KAF6237306.1"/>
    </source>
</evidence>
<comment type="caution">
    <text evidence="3">The sequence shown here is derived from an EMBL/GenBank/DDBJ whole genome shotgun (WGS) entry which is preliminary data.</text>
</comment>
<dbReference type="PANTHER" id="PTHR46729:SF1">
    <property type="entry name" value="LEUKOCYTE RECEPTOR CLUSTER MEMBER 9"/>
    <property type="match status" value="1"/>
</dbReference>
<name>A0A8H6FYZ0_9LECA</name>
<feature type="region of interest" description="Disordered" evidence="1">
    <location>
        <begin position="1"/>
        <end position="91"/>
    </location>
</feature>
<feature type="compositionally biased region" description="Basic and acidic residues" evidence="1">
    <location>
        <begin position="184"/>
        <end position="194"/>
    </location>
</feature>
<feature type="compositionally biased region" description="Basic residues" evidence="1">
    <location>
        <begin position="68"/>
        <end position="78"/>
    </location>
</feature>
<dbReference type="InterPro" id="IPR042653">
    <property type="entry name" value="Leng9"/>
</dbReference>
<evidence type="ECO:0000259" key="2">
    <source>
        <dbReference type="Pfam" id="PF04457"/>
    </source>
</evidence>
<dbReference type="Pfam" id="PF04457">
    <property type="entry name" value="MJ1316"/>
    <property type="match status" value="1"/>
</dbReference>
<accession>A0A8H6FYZ0</accession>
<evidence type="ECO:0000256" key="1">
    <source>
        <dbReference type="SAM" id="MobiDB-lite"/>
    </source>
</evidence>
<feature type="compositionally biased region" description="Low complexity" evidence="1">
    <location>
        <begin position="43"/>
        <end position="67"/>
    </location>
</feature>
<feature type="region of interest" description="Disordered" evidence="1">
    <location>
        <begin position="184"/>
        <end position="218"/>
    </location>
</feature>
<gene>
    <name evidence="3" type="ORF">HO173_004775</name>
</gene>
<dbReference type="InterPro" id="IPR040459">
    <property type="entry name" value="MJ1316"/>
</dbReference>
<feature type="domain" description="MJ1316 RNA cyclic group end recognition" evidence="2">
    <location>
        <begin position="87"/>
        <end position="163"/>
    </location>
</feature>
<dbReference type="AlphaFoldDB" id="A0A8H6FYZ0"/>
<dbReference type="Proteomes" id="UP000578531">
    <property type="component" value="Unassembled WGS sequence"/>
</dbReference>
<dbReference type="EMBL" id="JACCJC010000015">
    <property type="protein sequence ID" value="KAF6237306.1"/>
    <property type="molecule type" value="Genomic_DNA"/>
</dbReference>
<dbReference type="OrthoDB" id="10263155at2759"/>
<dbReference type="GeneID" id="59286439"/>
<dbReference type="RefSeq" id="XP_037166634.1">
    <property type="nucleotide sequence ID" value="XM_037306696.1"/>
</dbReference>